<name>A0ABP6W8S9_9GAMM</name>
<dbReference type="InterPro" id="IPR041725">
    <property type="entry name" value="L-asparaginase_I"/>
</dbReference>
<dbReference type="RefSeq" id="WP_344959021.1">
    <property type="nucleotide sequence ID" value="NZ_BAABCX010000004.1"/>
</dbReference>
<dbReference type="Gene3D" id="3.40.50.40">
    <property type="match status" value="1"/>
</dbReference>
<dbReference type="EMBL" id="BAABCX010000004">
    <property type="protein sequence ID" value="GAA3546056.1"/>
    <property type="molecule type" value="Genomic_DNA"/>
</dbReference>
<feature type="active site" evidence="3">
    <location>
        <position position="89"/>
    </location>
</feature>
<accession>A0ABP6W8S9</accession>
<evidence type="ECO:0000256" key="2">
    <source>
        <dbReference type="PROSITE-ProRule" id="PRU10099"/>
    </source>
</evidence>
<feature type="domain" description="L-asparaginase N-terminal" evidence="4">
    <location>
        <begin position="3"/>
        <end position="189"/>
    </location>
</feature>
<dbReference type="PROSITE" id="PS51732">
    <property type="entry name" value="ASN_GLN_ASE_3"/>
    <property type="match status" value="1"/>
</dbReference>
<protein>
    <submittedName>
        <fullName evidence="6">Asparaginase</fullName>
    </submittedName>
</protein>
<dbReference type="SUPFAM" id="SSF53774">
    <property type="entry name" value="Glutaminase/Asparaginase"/>
    <property type="match status" value="1"/>
</dbReference>
<evidence type="ECO:0000313" key="6">
    <source>
        <dbReference type="EMBL" id="GAA3546056.1"/>
    </source>
</evidence>
<dbReference type="Pfam" id="PF00710">
    <property type="entry name" value="Asparaginase"/>
    <property type="match status" value="1"/>
</dbReference>
<gene>
    <name evidence="6" type="primary">ansA_2</name>
    <name evidence="6" type="ORF">GCM10022394_27540</name>
</gene>
<dbReference type="PROSITE" id="PS51257">
    <property type="entry name" value="PROKAR_LIPOPROTEIN"/>
    <property type="match status" value="1"/>
</dbReference>
<dbReference type="InterPro" id="IPR020827">
    <property type="entry name" value="Asparaginase/glutaminase_AS1"/>
</dbReference>
<dbReference type="SFLD" id="SFLDS00057">
    <property type="entry name" value="Glutaminase/Asparaginase"/>
    <property type="match status" value="1"/>
</dbReference>
<evidence type="ECO:0000259" key="4">
    <source>
        <dbReference type="Pfam" id="PF00710"/>
    </source>
</evidence>
<dbReference type="PANTHER" id="PTHR11707:SF28">
    <property type="entry name" value="60 KDA LYSOPHOSPHOLIPASE"/>
    <property type="match status" value="1"/>
</dbReference>
<feature type="domain" description="Asparaginase/glutaminase C-terminal" evidence="5">
    <location>
        <begin position="210"/>
        <end position="326"/>
    </location>
</feature>
<dbReference type="InterPro" id="IPR036152">
    <property type="entry name" value="Asp/glu_Ase-like_sf"/>
</dbReference>
<dbReference type="PROSITE" id="PS00917">
    <property type="entry name" value="ASN_GLN_ASE_2"/>
    <property type="match status" value="1"/>
</dbReference>
<dbReference type="PIRSF" id="PIRSF001220">
    <property type="entry name" value="L-ASNase_gatD"/>
    <property type="match status" value="1"/>
</dbReference>
<dbReference type="CDD" id="cd08963">
    <property type="entry name" value="L-asparaginase_I"/>
    <property type="match status" value="1"/>
</dbReference>
<keyword evidence="7" id="KW-1185">Reference proteome</keyword>
<evidence type="ECO:0000313" key="7">
    <source>
        <dbReference type="Proteomes" id="UP001500795"/>
    </source>
</evidence>
<reference evidence="7" key="1">
    <citation type="journal article" date="2019" name="Int. J. Syst. Evol. Microbiol.">
        <title>The Global Catalogue of Microorganisms (GCM) 10K type strain sequencing project: providing services to taxonomists for standard genome sequencing and annotation.</title>
        <authorList>
            <consortium name="The Broad Institute Genomics Platform"/>
            <consortium name="The Broad Institute Genome Sequencing Center for Infectious Disease"/>
            <person name="Wu L."/>
            <person name="Ma J."/>
        </authorList>
    </citation>
    <scope>NUCLEOTIDE SEQUENCE [LARGE SCALE GENOMIC DNA]</scope>
    <source>
        <strain evidence="7">JCM 17110</strain>
    </source>
</reference>
<dbReference type="InterPro" id="IPR006034">
    <property type="entry name" value="Asparaginase/glutaminase-like"/>
</dbReference>
<dbReference type="SMART" id="SM00870">
    <property type="entry name" value="Asparaginase"/>
    <property type="match status" value="1"/>
</dbReference>
<dbReference type="PIRSF" id="PIRSF500176">
    <property type="entry name" value="L_ASNase"/>
    <property type="match status" value="1"/>
</dbReference>
<dbReference type="InterPro" id="IPR040919">
    <property type="entry name" value="Asparaginase_C"/>
</dbReference>
<organism evidence="6 7">
    <name type="scientific">Zobellella aerophila</name>
    <dbReference type="NCBI Taxonomy" id="870480"/>
    <lineage>
        <taxon>Bacteria</taxon>
        <taxon>Pseudomonadati</taxon>
        <taxon>Pseudomonadota</taxon>
        <taxon>Gammaproteobacteria</taxon>
        <taxon>Aeromonadales</taxon>
        <taxon>Aeromonadaceae</taxon>
        <taxon>Zobellella</taxon>
    </lineage>
</organism>
<dbReference type="InterPro" id="IPR037152">
    <property type="entry name" value="L-asparaginase_N_sf"/>
</dbReference>
<feature type="active site" evidence="2">
    <location>
        <position position="12"/>
    </location>
</feature>
<comment type="similarity">
    <text evidence="1">Belongs to the asparaginase 1 family.</text>
</comment>
<dbReference type="Pfam" id="PF17763">
    <property type="entry name" value="Asparaginase_C"/>
    <property type="match status" value="1"/>
</dbReference>
<evidence type="ECO:0000256" key="3">
    <source>
        <dbReference type="PROSITE-ProRule" id="PRU10100"/>
    </source>
</evidence>
<dbReference type="InterPro" id="IPR027475">
    <property type="entry name" value="Asparaginase/glutaminase_AS2"/>
</dbReference>
<dbReference type="PROSITE" id="PS00144">
    <property type="entry name" value="ASN_GLN_ASE_1"/>
    <property type="match status" value="1"/>
</dbReference>
<proteinExistence type="inferred from homology"/>
<dbReference type="PRINTS" id="PR00139">
    <property type="entry name" value="ASNGLNASE"/>
</dbReference>
<dbReference type="Gene3D" id="3.40.50.1170">
    <property type="entry name" value="L-asparaginase, N-terminal domain"/>
    <property type="match status" value="1"/>
</dbReference>
<evidence type="ECO:0000259" key="5">
    <source>
        <dbReference type="Pfam" id="PF17763"/>
    </source>
</evidence>
<dbReference type="PANTHER" id="PTHR11707">
    <property type="entry name" value="L-ASPARAGINASE"/>
    <property type="match status" value="1"/>
</dbReference>
<dbReference type="Proteomes" id="UP001500795">
    <property type="component" value="Unassembled WGS sequence"/>
</dbReference>
<dbReference type="InterPro" id="IPR027474">
    <property type="entry name" value="L-asparaginase_N"/>
</dbReference>
<sequence>MGRVLILHTGGTIGCRASSDGHKPAPGFAELLRRRLQDSGEPGLPEFDVIELGQLIDSANLSPAHWAQIAGLLVVHWQDYDGFMVLHGTDTMAYTASALSFMLQGQDKPVILTGSQIPLSERRSDGLDNLINGLHLCVTPMLAEVCVYFNGRLLRGNRTTKLKATELDAFATPNLAPLGVAGIRMELNRGLLLPATPLSFRIPQFDAEAVTVLSLYPGISARAARALLDHEQVKGAVMLSFGVGNPPDANTELMQVLEQAVARGQVIVNRTHCLYGKVDQGTYATGHSLTRIGVTAGGDLTLEAAFAKLHYLLALETSPDQVRSLMLQPMRGELSAV</sequence>
<dbReference type="InterPro" id="IPR027473">
    <property type="entry name" value="L-asparaginase_C"/>
</dbReference>
<comment type="caution">
    <text evidence="6">The sequence shown here is derived from an EMBL/GenBank/DDBJ whole genome shotgun (WGS) entry which is preliminary data.</text>
</comment>
<evidence type="ECO:0000256" key="1">
    <source>
        <dbReference type="ARBA" id="ARBA00010518"/>
    </source>
</evidence>